<sequence>MAEVSADQLAQRILDADLLETSQIESCWAELGTRATTAREFGSLLLRRELLTNWQIDRLLSGKRDGYFFGDFRILYYVGAGTFARVYRARHRHTGAMSAVKVLRNRFANVPEVNESFRREAEMVKQLTHPNIVPVFEVAATRGAAYMVMDFVEGQNLREFMKIRGKLEILDALRITADIAAGLHYAFARGLTHRDLKLSNVLVSSRGQARIVDFGLAHDSEAGDETAGRSIDYAGLERCSNVRRNDKRSDIFFIGCMMYHMVSGVPALVETRDRLQRLSISRFTDIPPVSRHMPDVPHRVSAILSRAMDLNAGTRYQTPGEMQADIVAAIDMIQRGETETTVQDPAEVAATRSVALNSEGEGRTIMLIEGNYDTQDIIREQLKKRGYRVLVIGDPERAVARFENEEKAADCVIFGLSQLGAPGFQAFLKFARDDFTSRIPCVLIIEKSQKQFVLQNAPLEPHRVCITSPLKISELRKAIYVLIQRAPGSPVEP</sequence>
<dbReference type="Gene3D" id="3.30.200.20">
    <property type="entry name" value="Phosphorylase Kinase, domain 1"/>
    <property type="match status" value="1"/>
</dbReference>
<organism evidence="5 6">
    <name type="scientific">Lignipirellula cremea</name>
    <dbReference type="NCBI Taxonomy" id="2528010"/>
    <lineage>
        <taxon>Bacteria</taxon>
        <taxon>Pseudomonadati</taxon>
        <taxon>Planctomycetota</taxon>
        <taxon>Planctomycetia</taxon>
        <taxon>Pirellulales</taxon>
        <taxon>Pirellulaceae</taxon>
        <taxon>Lignipirellula</taxon>
    </lineage>
</organism>
<accession>A0A518DNP1</accession>
<dbReference type="Gene3D" id="1.10.510.10">
    <property type="entry name" value="Transferase(Phosphotransferase) domain 1"/>
    <property type="match status" value="1"/>
</dbReference>
<dbReference type="Proteomes" id="UP000317648">
    <property type="component" value="Chromosome"/>
</dbReference>
<feature type="binding site" evidence="3">
    <location>
        <position position="101"/>
    </location>
    <ligand>
        <name>ATP</name>
        <dbReference type="ChEBI" id="CHEBI:30616"/>
    </ligand>
</feature>
<dbReference type="AlphaFoldDB" id="A0A518DNP1"/>
<dbReference type="SUPFAM" id="SSF56112">
    <property type="entry name" value="Protein kinase-like (PK-like)"/>
    <property type="match status" value="1"/>
</dbReference>
<dbReference type="GO" id="GO:0005737">
    <property type="term" value="C:cytoplasm"/>
    <property type="evidence" value="ECO:0007669"/>
    <property type="project" value="TreeGrafter"/>
</dbReference>
<dbReference type="OrthoDB" id="7806016at2"/>
<evidence type="ECO:0000256" key="3">
    <source>
        <dbReference type="PROSITE-ProRule" id="PRU10141"/>
    </source>
</evidence>
<name>A0A518DNP1_9BACT</name>
<dbReference type="GO" id="GO:0005524">
    <property type="term" value="F:ATP binding"/>
    <property type="evidence" value="ECO:0007669"/>
    <property type="project" value="UniProtKB-UniRule"/>
</dbReference>
<dbReference type="Gene3D" id="3.40.50.2300">
    <property type="match status" value="1"/>
</dbReference>
<dbReference type="PROSITE" id="PS00107">
    <property type="entry name" value="PROTEIN_KINASE_ATP"/>
    <property type="match status" value="1"/>
</dbReference>
<proteinExistence type="predicted"/>
<keyword evidence="2 3" id="KW-0067">ATP-binding</keyword>
<evidence type="ECO:0000313" key="5">
    <source>
        <dbReference type="EMBL" id="QDU93460.1"/>
    </source>
</evidence>
<dbReference type="EC" id="2.7.11.1" evidence="5"/>
<dbReference type="GO" id="GO:0004674">
    <property type="term" value="F:protein serine/threonine kinase activity"/>
    <property type="evidence" value="ECO:0007669"/>
    <property type="project" value="UniProtKB-EC"/>
</dbReference>
<dbReference type="EMBL" id="CP036433">
    <property type="protein sequence ID" value="QDU93460.1"/>
    <property type="molecule type" value="Genomic_DNA"/>
</dbReference>
<evidence type="ECO:0000256" key="1">
    <source>
        <dbReference type="ARBA" id="ARBA00022741"/>
    </source>
</evidence>
<dbReference type="RefSeq" id="WP_145050285.1">
    <property type="nucleotide sequence ID" value="NZ_CP036433.1"/>
</dbReference>
<gene>
    <name evidence="5" type="primary">prkC_2</name>
    <name evidence="5" type="ORF">Pla8534_12400</name>
</gene>
<dbReference type="KEGG" id="lcre:Pla8534_12400"/>
<keyword evidence="5" id="KW-0418">Kinase</keyword>
<dbReference type="InterPro" id="IPR000719">
    <property type="entry name" value="Prot_kinase_dom"/>
</dbReference>
<protein>
    <submittedName>
        <fullName evidence="5">Serine/threonine-protein kinase PrkC</fullName>
        <ecNumber evidence="5">2.7.11.1</ecNumber>
    </submittedName>
</protein>
<evidence type="ECO:0000313" key="6">
    <source>
        <dbReference type="Proteomes" id="UP000317648"/>
    </source>
</evidence>
<dbReference type="InterPro" id="IPR008271">
    <property type="entry name" value="Ser/Thr_kinase_AS"/>
</dbReference>
<dbReference type="PROSITE" id="PS00108">
    <property type="entry name" value="PROTEIN_KINASE_ST"/>
    <property type="match status" value="1"/>
</dbReference>
<feature type="domain" description="Protein kinase" evidence="4">
    <location>
        <begin position="72"/>
        <end position="327"/>
    </location>
</feature>
<keyword evidence="5" id="KW-0808">Transferase</keyword>
<dbReference type="PROSITE" id="PS50011">
    <property type="entry name" value="PROTEIN_KINASE_DOM"/>
    <property type="match status" value="1"/>
</dbReference>
<reference evidence="5 6" key="1">
    <citation type="submission" date="2019-02" db="EMBL/GenBank/DDBJ databases">
        <title>Deep-cultivation of Planctomycetes and their phenomic and genomic characterization uncovers novel biology.</title>
        <authorList>
            <person name="Wiegand S."/>
            <person name="Jogler M."/>
            <person name="Boedeker C."/>
            <person name="Pinto D."/>
            <person name="Vollmers J."/>
            <person name="Rivas-Marin E."/>
            <person name="Kohn T."/>
            <person name="Peeters S.H."/>
            <person name="Heuer A."/>
            <person name="Rast P."/>
            <person name="Oberbeckmann S."/>
            <person name="Bunk B."/>
            <person name="Jeske O."/>
            <person name="Meyerdierks A."/>
            <person name="Storesund J.E."/>
            <person name="Kallscheuer N."/>
            <person name="Luecker S."/>
            <person name="Lage O.M."/>
            <person name="Pohl T."/>
            <person name="Merkel B.J."/>
            <person name="Hornburger P."/>
            <person name="Mueller R.-W."/>
            <person name="Bruemmer F."/>
            <person name="Labrenz M."/>
            <person name="Spormann A.M."/>
            <person name="Op den Camp H."/>
            <person name="Overmann J."/>
            <person name="Amann R."/>
            <person name="Jetten M.S.M."/>
            <person name="Mascher T."/>
            <person name="Medema M.H."/>
            <person name="Devos D.P."/>
            <person name="Kaster A.-K."/>
            <person name="Ovreas L."/>
            <person name="Rohde M."/>
            <person name="Galperin M.Y."/>
            <person name="Jogler C."/>
        </authorList>
    </citation>
    <scope>NUCLEOTIDE SEQUENCE [LARGE SCALE GENOMIC DNA]</scope>
    <source>
        <strain evidence="5 6">Pla85_3_4</strain>
    </source>
</reference>
<dbReference type="SMART" id="SM00220">
    <property type="entry name" value="S_TKc"/>
    <property type="match status" value="1"/>
</dbReference>
<keyword evidence="1 3" id="KW-0547">Nucleotide-binding</keyword>
<dbReference type="PANTHER" id="PTHR24348">
    <property type="entry name" value="SERINE/THREONINE-PROTEIN KINASE UNC-51-RELATED"/>
    <property type="match status" value="1"/>
</dbReference>
<evidence type="ECO:0000256" key="2">
    <source>
        <dbReference type="ARBA" id="ARBA00022840"/>
    </source>
</evidence>
<dbReference type="InterPro" id="IPR045269">
    <property type="entry name" value="Atg1-like"/>
</dbReference>
<dbReference type="CDD" id="cd14014">
    <property type="entry name" value="STKc_PknB_like"/>
    <property type="match status" value="1"/>
</dbReference>
<dbReference type="InterPro" id="IPR011006">
    <property type="entry name" value="CheY-like_superfamily"/>
</dbReference>
<dbReference type="Pfam" id="PF00069">
    <property type="entry name" value="Pkinase"/>
    <property type="match status" value="1"/>
</dbReference>
<dbReference type="SUPFAM" id="SSF52172">
    <property type="entry name" value="CheY-like"/>
    <property type="match status" value="1"/>
</dbReference>
<dbReference type="InterPro" id="IPR017441">
    <property type="entry name" value="Protein_kinase_ATP_BS"/>
</dbReference>
<dbReference type="InterPro" id="IPR011009">
    <property type="entry name" value="Kinase-like_dom_sf"/>
</dbReference>
<keyword evidence="6" id="KW-1185">Reference proteome</keyword>
<evidence type="ECO:0000259" key="4">
    <source>
        <dbReference type="PROSITE" id="PS50011"/>
    </source>
</evidence>